<evidence type="ECO:0000313" key="2">
    <source>
        <dbReference type="EMBL" id="OHE92913.1"/>
    </source>
</evidence>
<comment type="caution">
    <text evidence="2">The sequence shown here is derived from an EMBL/GenBank/DDBJ whole genome shotgun (WGS) entry which is preliminary data.</text>
</comment>
<protein>
    <submittedName>
        <fullName evidence="2">Uncharacterized protein</fullName>
    </submittedName>
</protein>
<evidence type="ECO:0000313" key="3">
    <source>
        <dbReference type="Proteomes" id="UP000176998"/>
    </source>
</evidence>
<sequence length="182" mass="19546">MQSPKLSRGICALFVVLMAATFTTASPVAVNSQPGPAVDDTSIAPRASGGGWCWPFCNPFLRGVNTPSTYNFRTPPSTAVRPQYFDVPGNQLTIAVQTMTTGAVQVTVSLARGYTPPSHAQINVRLRVGTVNIDFNHANLQFGSETAGVEIPAEQAAEFRTAQRPTDGSFTIKLLYELDQDL</sequence>
<feature type="chain" id="PRO_5009602162" evidence="1">
    <location>
        <begin position="26"/>
        <end position="182"/>
    </location>
</feature>
<feature type="signal peptide" evidence="1">
    <location>
        <begin position="1"/>
        <end position="25"/>
    </location>
</feature>
<dbReference type="AlphaFoldDB" id="A0A1G4AV06"/>
<keyword evidence="1" id="KW-0732">Signal</keyword>
<dbReference type="EMBL" id="MJBS01000133">
    <property type="protein sequence ID" value="OHE92913.1"/>
    <property type="molecule type" value="Genomic_DNA"/>
</dbReference>
<accession>A0A1G4AV06</accession>
<dbReference type="OrthoDB" id="4818389at2759"/>
<evidence type="ECO:0000256" key="1">
    <source>
        <dbReference type="SAM" id="SignalP"/>
    </source>
</evidence>
<proteinExistence type="predicted"/>
<organism evidence="2 3">
    <name type="scientific">Colletotrichum orchidophilum</name>
    <dbReference type="NCBI Taxonomy" id="1209926"/>
    <lineage>
        <taxon>Eukaryota</taxon>
        <taxon>Fungi</taxon>
        <taxon>Dikarya</taxon>
        <taxon>Ascomycota</taxon>
        <taxon>Pezizomycotina</taxon>
        <taxon>Sordariomycetes</taxon>
        <taxon>Hypocreomycetidae</taxon>
        <taxon>Glomerellales</taxon>
        <taxon>Glomerellaceae</taxon>
        <taxon>Colletotrichum</taxon>
    </lineage>
</organism>
<dbReference type="RefSeq" id="XP_022470081.1">
    <property type="nucleotide sequence ID" value="XM_022623402.1"/>
</dbReference>
<keyword evidence="3" id="KW-1185">Reference proteome</keyword>
<gene>
    <name evidence="2" type="ORF">CORC01_11780</name>
</gene>
<name>A0A1G4AV06_9PEZI</name>
<dbReference type="Proteomes" id="UP000176998">
    <property type="component" value="Unassembled WGS sequence"/>
</dbReference>
<reference evidence="2 3" key="1">
    <citation type="submission" date="2016-09" db="EMBL/GenBank/DDBJ databases">
        <authorList>
            <person name="Capua I."/>
            <person name="De Benedictis P."/>
            <person name="Joannis T."/>
            <person name="Lombin L.H."/>
            <person name="Cattoli G."/>
        </authorList>
    </citation>
    <scope>NUCLEOTIDE SEQUENCE [LARGE SCALE GENOMIC DNA]</scope>
    <source>
        <strain evidence="2 3">IMI 309357</strain>
    </source>
</reference>
<dbReference type="GeneID" id="34564912"/>